<dbReference type="RefSeq" id="WP_256028377.1">
    <property type="nucleotide sequence ID" value="NZ_JAHLKM010000002.1"/>
</dbReference>
<accession>A0A9R1D604</accession>
<dbReference type="AlphaFoldDB" id="A0A9R1D604"/>
<keyword evidence="3" id="KW-0378">Hydrolase</keyword>
<sequence length="282" mass="30417">MRVETLGDGTPEVAIVGAIHGDEPCGAVAVEALLAADLDVERPVKLIVANERAIDREVRYVEEDLNRAFPGSPDAGTHEGRLAHELLAEIRGCETLSLHSTQSHPEPFALVEELDGYGRSICPYLSIGALVETAGYSGGRLISYPGVIELECGRQGSAAAAENAEGLAREFLVAVGVLSGETEPPHQRPLSVFRLDQQIPKPKAERYEVFVENFQRVPEGERFAAADGDPLFAEYPFYPILLSAYGYRNVFGYAGSLVGRLDGEAPSRSGADGSIRPNRGRR</sequence>
<dbReference type="Pfam" id="PF24827">
    <property type="entry name" value="AstE_AspA_cat"/>
    <property type="match status" value="1"/>
</dbReference>
<evidence type="ECO:0000256" key="2">
    <source>
        <dbReference type="ARBA" id="ARBA00022723"/>
    </source>
</evidence>
<organism evidence="6 7">
    <name type="scientific">Natronomonas aquatica</name>
    <dbReference type="NCBI Taxonomy" id="2841590"/>
    <lineage>
        <taxon>Archaea</taxon>
        <taxon>Methanobacteriati</taxon>
        <taxon>Methanobacteriota</taxon>
        <taxon>Stenosarchaea group</taxon>
        <taxon>Halobacteria</taxon>
        <taxon>Halobacteriales</taxon>
        <taxon>Natronomonadaceae</taxon>
        <taxon>Natronomonas</taxon>
    </lineage>
</organism>
<dbReference type="GO" id="GO:0046872">
    <property type="term" value="F:metal ion binding"/>
    <property type="evidence" value="ECO:0007669"/>
    <property type="project" value="UniProtKB-KW"/>
</dbReference>
<keyword evidence="4" id="KW-0862">Zinc</keyword>
<dbReference type="Proteomes" id="UP001139494">
    <property type="component" value="Unassembled WGS sequence"/>
</dbReference>
<comment type="cofactor">
    <cofactor evidence="1">
        <name>Zn(2+)</name>
        <dbReference type="ChEBI" id="CHEBI:29105"/>
    </cofactor>
</comment>
<dbReference type="Gene3D" id="3.40.630.10">
    <property type="entry name" value="Zn peptidases"/>
    <property type="match status" value="1"/>
</dbReference>
<dbReference type="GO" id="GO:0005829">
    <property type="term" value="C:cytosol"/>
    <property type="evidence" value="ECO:0007669"/>
    <property type="project" value="TreeGrafter"/>
</dbReference>
<dbReference type="GO" id="GO:0016788">
    <property type="term" value="F:hydrolase activity, acting on ester bonds"/>
    <property type="evidence" value="ECO:0007669"/>
    <property type="project" value="InterPro"/>
</dbReference>
<feature type="domain" description="Succinylglutamate desuccinylase/Aspartoacylase catalytic" evidence="5">
    <location>
        <begin position="10"/>
        <end position="87"/>
    </location>
</feature>
<dbReference type="SUPFAM" id="SSF53187">
    <property type="entry name" value="Zn-dependent exopeptidases"/>
    <property type="match status" value="1"/>
</dbReference>
<comment type="caution">
    <text evidence="6">The sequence shown here is derived from an EMBL/GenBank/DDBJ whole genome shotgun (WGS) entry which is preliminary data.</text>
</comment>
<protein>
    <submittedName>
        <fullName evidence="6">Succinylglutamate desuccinylase/aspartoacylase family protein</fullName>
    </submittedName>
</protein>
<dbReference type="PANTHER" id="PTHR15162">
    <property type="entry name" value="ASPARTOACYLASE"/>
    <property type="match status" value="1"/>
</dbReference>
<evidence type="ECO:0000259" key="5">
    <source>
        <dbReference type="Pfam" id="PF24827"/>
    </source>
</evidence>
<dbReference type="PANTHER" id="PTHR15162:SF7">
    <property type="entry name" value="SUCCINYLGLUTAMATE DESUCCINYLASE"/>
    <property type="match status" value="1"/>
</dbReference>
<evidence type="ECO:0000256" key="1">
    <source>
        <dbReference type="ARBA" id="ARBA00001947"/>
    </source>
</evidence>
<proteinExistence type="predicted"/>
<dbReference type="InterPro" id="IPR055438">
    <property type="entry name" value="AstE_AspA_cat"/>
</dbReference>
<name>A0A9R1D604_9EURY</name>
<evidence type="ECO:0000256" key="4">
    <source>
        <dbReference type="ARBA" id="ARBA00022833"/>
    </source>
</evidence>
<dbReference type="InterPro" id="IPR050178">
    <property type="entry name" value="AspA/AstE_fam"/>
</dbReference>
<evidence type="ECO:0000256" key="3">
    <source>
        <dbReference type="ARBA" id="ARBA00022801"/>
    </source>
</evidence>
<gene>
    <name evidence="6" type="ORF">KM295_02915</name>
</gene>
<reference evidence="6" key="1">
    <citation type="journal article" date="2023" name="Front. Microbiol.">
        <title>Genomic-based phylogenetic and metabolic analyses of the genus Natronomonas, and description of Natronomonas aquatica sp. nov.</title>
        <authorList>
            <person name="Garcia-Roldan A."/>
            <person name="Duran-Viseras A."/>
            <person name="de la Haba R.R."/>
            <person name="Corral P."/>
            <person name="Sanchez-Porro C."/>
            <person name="Ventosa A."/>
        </authorList>
    </citation>
    <scope>NUCLEOTIDE SEQUENCE</scope>
    <source>
        <strain evidence="6">F2-12</strain>
    </source>
</reference>
<dbReference type="EMBL" id="JAHLKM010000002">
    <property type="protein sequence ID" value="MCQ4332452.1"/>
    <property type="molecule type" value="Genomic_DNA"/>
</dbReference>
<evidence type="ECO:0000313" key="6">
    <source>
        <dbReference type="EMBL" id="MCQ4332452.1"/>
    </source>
</evidence>
<keyword evidence="7" id="KW-1185">Reference proteome</keyword>
<evidence type="ECO:0000313" key="7">
    <source>
        <dbReference type="Proteomes" id="UP001139494"/>
    </source>
</evidence>
<keyword evidence="2" id="KW-0479">Metal-binding</keyword>